<feature type="compositionally biased region" description="Basic and acidic residues" evidence="2">
    <location>
        <begin position="289"/>
        <end position="323"/>
    </location>
</feature>
<dbReference type="STRING" id="2018661.A0A2A2JBI7"/>
<dbReference type="PANTHER" id="PTHR46560">
    <property type="entry name" value="CYPHER, ISOFORM B"/>
    <property type="match status" value="1"/>
</dbReference>
<keyword evidence="3" id="KW-1133">Transmembrane helix</keyword>
<protein>
    <recommendedName>
        <fullName evidence="4">ZP domain-containing protein</fullName>
    </recommendedName>
</protein>
<accession>A0A2A2JBI7</accession>
<organism evidence="5 6">
    <name type="scientific">Diploscapter pachys</name>
    <dbReference type="NCBI Taxonomy" id="2018661"/>
    <lineage>
        <taxon>Eukaryota</taxon>
        <taxon>Metazoa</taxon>
        <taxon>Ecdysozoa</taxon>
        <taxon>Nematoda</taxon>
        <taxon>Chromadorea</taxon>
        <taxon>Rhabditida</taxon>
        <taxon>Rhabditina</taxon>
        <taxon>Rhabditomorpha</taxon>
        <taxon>Rhabditoidea</taxon>
        <taxon>Rhabditidae</taxon>
        <taxon>Diploscapter</taxon>
    </lineage>
</organism>
<keyword evidence="3" id="KW-0472">Membrane</keyword>
<keyword evidence="6" id="KW-1185">Reference proteome</keyword>
<dbReference type="InterPro" id="IPR042235">
    <property type="entry name" value="ZP-C_dom"/>
</dbReference>
<gene>
    <name evidence="5" type="ORF">WR25_10810</name>
</gene>
<sequence length="576" mass="64036">MCSSEGITASIDFDGNFNGKIYSLDYATVPDCLYYNNVDTDTVLFSIPAHRCGTKLSRTTRNMIDQMENRVYVQMDKNMQTASDKQFSFVCQLANANNQSSSSGNDIRRHPVSPISQSDSYISPPQSPIVPQKVQMSPPLPQEPVKAYQQSPTVPRVNAFSTDSHFGNWPIPGSRPYDPSMKPIAPYPIGPKPKKIEPSVNPIGFSHAYPISNSIHLEPVIPKQVGHPLPPPNPFLSNSIDSNPKFDKYPAAPQISQVQIRPYVGMGAESAPAYPTQIPAHLWSQPVNVDEKDKAKSSDSDKPVEKSEEKPKHKKAETFKEEPPVVEAPFSSDIENKKIGKDDPSSQSVLVTTQEHMVPPSEMTLEIQSGEGPYSAPVQNPVKIGDNISLVVKAKSQMTGSKDFDMFVHSCFATDGPGTTKTYLIDENGCVMRPEIIVSPLLRTKDPSGMMYYYFRVQAFKFPGPDDVYFSCSIDLTPLRKTQDICPTDSTNSSKRGKREAADKMLRLFDNVRVELAEEFDKERRAMESDSSLHCLPSTLFRLFALSVCALIVAFTISSFTAIYLYYQLSMLKARK</sequence>
<feature type="region of interest" description="Disordered" evidence="2">
    <location>
        <begin position="284"/>
        <end position="326"/>
    </location>
</feature>
<reference evidence="5 6" key="1">
    <citation type="journal article" date="2017" name="Curr. Biol.">
        <title>Genome architecture and evolution of a unichromosomal asexual nematode.</title>
        <authorList>
            <person name="Fradin H."/>
            <person name="Zegar C."/>
            <person name="Gutwein M."/>
            <person name="Lucas J."/>
            <person name="Kovtun M."/>
            <person name="Corcoran D."/>
            <person name="Baugh L.R."/>
            <person name="Kiontke K."/>
            <person name="Gunsalus K."/>
            <person name="Fitch D.H."/>
            <person name="Piano F."/>
        </authorList>
    </citation>
    <scope>NUCLEOTIDE SEQUENCE [LARGE SCALE GENOMIC DNA]</scope>
    <source>
        <strain evidence="5">PF1309</strain>
    </source>
</reference>
<name>A0A2A2JBI7_9BILA</name>
<evidence type="ECO:0000313" key="5">
    <source>
        <dbReference type="EMBL" id="PAV59138.1"/>
    </source>
</evidence>
<dbReference type="InterPro" id="IPR001507">
    <property type="entry name" value="ZP_dom"/>
</dbReference>
<keyword evidence="3" id="KW-0812">Transmembrane</keyword>
<dbReference type="Pfam" id="PF25057">
    <property type="entry name" value="CUT_N"/>
    <property type="match status" value="1"/>
</dbReference>
<dbReference type="OrthoDB" id="10068552at2759"/>
<proteinExistence type="predicted"/>
<comment type="caution">
    <text evidence="5">The sequence shown here is derived from an EMBL/GenBank/DDBJ whole genome shotgun (WGS) entry which is preliminary data.</text>
</comment>
<evidence type="ECO:0000259" key="4">
    <source>
        <dbReference type="PROSITE" id="PS51034"/>
    </source>
</evidence>
<dbReference type="InterPro" id="IPR056953">
    <property type="entry name" value="CUT_N"/>
</dbReference>
<evidence type="ECO:0000256" key="1">
    <source>
        <dbReference type="ARBA" id="ARBA00023157"/>
    </source>
</evidence>
<evidence type="ECO:0000313" key="6">
    <source>
        <dbReference type="Proteomes" id="UP000218231"/>
    </source>
</evidence>
<dbReference type="Gene3D" id="2.60.40.4100">
    <property type="entry name" value="Zona pellucida, ZP-C domain"/>
    <property type="match status" value="1"/>
</dbReference>
<dbReference type="InterPro" id="IPR055355">
    <property type="entry name" value="ZP-C"/>
</dbReference>
<evidence type="ECO:0000256" key="2">
    <source>
        <dbReference type="SAM" id="MobiDB-lite"/>
    </source>
</evidence>
<dbReference type="PANTHER" id="PTHR46560:SF12">
    <property type="entry name" value="ZP DOMAIN-CONTAINING PROTEIN"/>
    <property type="match status" value="1"/>
</dbReference>
<feature type="region of interest" description="Disordered" evidence="2">
    <location>
        <begin position="230"/>
        <end position="249"/>
    </location>
</feature>
<dbReference type="Proteomes" id="UP000218231">
    <property type="component" value="Unassembled WGS sequence"/>
</dbReference>
<feature type="region of interest" description="Disordered" evidence="2">
    <location>
        <begin position="97"/>
        <end position="123"/>
    </location>
</feature>
<feature type="domain" description="ZP" evidence="4">
    <location>
        <begin position="1"/>
        <end position="493"/>
    </location>
</feature>
<dbReference type="SMART" id="SM00241">
    <property type="entry name" value="ZP"/>
    <property type="match status" value="1"/>
</dbReference>
<dbReference type="Pfam" id="PF00100">
    <property type="entry name" value="Zona_pellucida"/>
    <property type="match status" value="1"/>
</dbReference>
<evidence type="ECO:0000256" key="3">
    <source>
        <dbReference type="SAM" id="Phobius"/>
    </source>
</evidence>
<dbReference type="PROSITE" id="PS51034">
    <property type="entry name" value="ZP_2"/>
    <property type="match status" value="1"/>
</dbReference>
<dbReference type="AlphaFoldDB" id="A0A2A2JBI7"/>
<feature type="transmembrane region" description="Helical" evidence="3">
    <location>
        <begin position="543"/>
        <end position="567"/>
    </location>
</feature>
<keyword evidence="1" id="KW-1015">Disulfide bond</keyword>
<feature type="compositionally biased region" description="Polar residues" evidence="2">
    <location>
        <begin position="114"/>
        <end position="123"/>
    </location>
</feature>
<dbReference type="EMBL" id="LIAE01010543">
    <property type="protein sequence ID" value="PAV59138.1"/>
    <property type="molecule type" value="Genomic_DNA"/>
</dbReference>